<keyword evidence="2" id="KW-1185">Reference proteome</keyword>
<organism evidence="1 2">
    <name type="scientific">Pelobium manganitolerans</name>
    <dbReference type="NCBI Taxonomy" id="1842495"/>
    <lineage>
        <taxon>Bacteria</taxon>
        <taxon>Pseudomonadati</taxon>
        <taxon>Bacteroidota</taxon>
        <taxon>Sphingobacteriia</taxon>
        <taxon>Sphingobacteriales</taxon>
        <taxon>Sphingobacteriaceae</taxon>
        <taxon>Pelobium</taxon>
    </lineage>
</organism>
<gene>
    <name evidence="1" type="ORF">BCY91_11975</name>
</gene>
<accession>A0A419S1K0</accession>
<dbReference type="AlphaFoldDB" id="A0A419S1K0"/>
<sequence length="152" mass="18421">MKRTNLKNIVISNSIELHLNMKFEDYEFQLNDWGESDNYCQIDDNTFIFLECECTQKHPNTNILKYWPFLEENKDYKVILFHYFYPENKAPKNRIRLCRFTASKLEAIFQERFQYVYLCEDINQFGNIILQQKKGLMQKLLTGEIRVNIKQN</sequence>
<dbReference type="RefSeq" id="WP_120183183.1">
    <property type="nucleotide sequence ID" value="NZ_MBTA01000030.1"/>
</dbReference>
<proteinExistence type="predicted"/>
<dbReference type="EMBL" id="MBTA01000030">
    <property type="protein sequence ID" value="RKD12364.1"/>
    <property type="molecule type" value="Genomic_DNA"/>
</dbReference>
<reference evidence="1 2" key="1">
    <citation type="submission" date="2016-07" db="EMBL/GenBank/DDBJ databases">
        <title>Genome of Pelobium manganitolerans.</title>
        <authorList>
            <person name="Wu S."/>
            <person name="Wang G."/>
        </authorList>
    </citation>
    <scope>NUCLEOTIDE SEQUENCE [LARGE SCALE GENOMIC DNA]</scope>
    <source>
        <strain evidence="1 2">YS-25</strain>
    </source>
</reference>
<name>A0A419S1K0_9SPHI</name>
<protein>
    <submittedName>
        <fullName evidence="1">Uncharacterized protein</fullName>
    </submittedName>
</protein>
<comment type="caution">
    <text evidence="1">The sequence shown here is derived from an EMBL/GenBank/DDBJ whole genome shotgun (WGS) entry which is preliminary data.</text>
</comment>
<evidence type="ECO:0000313" key="2">
    <source>
        <dbReference type="Proteomes" id="UP000283433"/>
    </source>
</evidence>
<dbReference type="Proteomes" id="UP000283433">
    <property type="component" value="Unassembled WGS sequence"/>
</dbReference>
<evidence type="ECO:0000313" key="1">
    <source>
        <dbReference type="EMBL" id="RKD12364.1"/>
    </source>
</evidence>